<evidence type="ECO:0000313" key="8">
    <source>
        <dbReference type="Proteomes" id="UP001200430"/>
    </source>
</evidence>
<evidence type="ECO:0000256" key="3">
    <source>
        <dbReference type="ARBA" id="ARBA00022989"/>
    </source>
</evidence>
<dbReference type="PROSITE" id="PS51012">
    <property type="entry name" value="ABC_TM2"/>
    <property type="match status" value="1"/>
</dbReference>
<comment type="caution">
    <text evidence="7">The sequence shown here is derived from an EMBL/GenBank/DDBJ whole genome shotgun (WGS) entry which is preliminary data.</text>
</comment>
<keyword evidence="5" id="KW-1003">Cell membrane</keyword>
<evidence type="ECO:0000259" key="6">
    <source>
        <dbReference type="PROSITE" id="PS51012"/>
    </source>
</evidence>
<proteinExistence type="inferred from homology"/>
<keyword evidence="5" id="KW-0813">Transport</keyword>
<dbReference type="InterPro" id="IPR051784">
    <property type="entry name" value="Nod_factor_ABC_transporter"/>
</dbReference>
<dbReference type="PANTHER" id="PTHR43229:SF2">
    <property type="entry name" value="NODULATION PROTEIN J"/>
    <property type="match status" value="1"/>
</dbReference>
<dbReference type="Proteomes" id="UP001200430">
    <property type="component" value="Unassembled WGS sequence"/>
</dbReference>
<comment type="subcellular location">
    <subcellularLocation>
        <location evidence="5">Cell membrane</location>
        <topology evidence="5">Multi-pass membrane protein</topology>
    </subcellularLocation>
    <subcellularLocation>
        <location evidence="1">Membrane</location>
        <topology evidence="1">Multi-pass membrane protein</topology>
    </subcellularLocation>
</comment>
<evidence type="ECO:0000256" key="2">
    <source>
        <dbReference type="ARBA" id="ARBA00022692"/>
    </source>
</evidence>
<keyword evidence="8" id="KW-1185">Reference proteome</keyword>
<dbReference type="PIRSF" id="PIRSF006648">
    <property type="entry name" value="DrrB"/>
    <property type="match status" value="1"/>
</dbReference>
<gene>
    <name evidence="7" type="ORF">L2W38_11465</name>
</gene>
<feature type="transmembrane region" description="Helical" evidence="5">
    <location>
        <begin position="60"/>
        <end position="83"/>
    </location>
</feature>
<dbReference type="InterPro" id="IPR047817">
    <property type="entry name" value="ABC2_TM_bact-type"/>
</dbReference>
<name>A0ABS9EQJ3_9BACT</name>
<accession>A0ABS9EQJ3</accession>
<reference evidence="7 8" key="1">
    <citation type="submission" date="2022-01" db="EMBL/GenBank/DDBJ databases">
        <title>Dethiosulfovibrio faecalis sp. nov., a novel proteolytic, non-sulfur-reducing bacterium isolated from a marine aquaculture solid waste bioreactor.</title>
        <authorList>
            <person name="Grabowski S."/>
            <person name="Apolinario E."/>
            <person name="Schneider N."/>
            <person name="Marshall C.W."/>
            <person name="Sowers K.R."/>
        </authorList>
    </citation>
    <scope>NUCLEOTIDE SEQUENCE [LARGE SCALE GENOMIC DNA]</scope>
    <source>
        <strain evidence="7 8">DSM 12537</strain>
    </source>
</reference>
<dbReference type="InterPro" id="IPR000412">
    <property type="entry name" value="ABC_2_transport"/>
</dbReference>
<dbReference type="RefSeq" id="WP_236100129.1">
    <property type="nucleotide sequence ID" value="NZ_JAKGUD010000015.1"/>
</dbReference>
<dbReference type="PANTHER" id="PTHR43229">
    <property type="entry name" value="NODULATION PROTEIN J"/>
    <property type="match status" value="1"/>
</dbReference>
<feature type="transmembrane region" description="Helical" evidence="5">
    <location>
        <begin position="137"/>
        <end position="162"/>
    </location>
</feature>
<dbReference type="EMBL" id="JAKGUD010000015">
    <property type="protein sequence ID" value="MCF4143430.1"/>
    <property type="molecule type" value="Genomic_DNA"/>
</dbReference>
<organism evidence="7 8">
    <name type="scientific">Dethiosulfovibrio marinus</name>
    <dbReference type="NCBI Taxonomy" id="133532"/>
    <lineage>
        <taxon>Bacteria</taxon>
        <taxon>Thermotogati</taxon>
        <taxon>Synergistota</taxon>
        <taxon>Synergistia</taxon>
        <taxon>Synergistales</taxon>
        <taxon>Dethiosulfovibrionaceae</taxon>
        <taxon>Dethiosulfovibrio</taxon>
    </lineage>
</organism>
<keyword evidence="2 5" id="KW-0812">Transmembrane</keyword>
<feature type="transmembrane region" description="Helical" evidence="5">
    <location>
        <begin position="228"/>
        <end position="246"/>
    </location>
</feature>
<evidence type="ECO:0000256" key="1">
    <source>
        <dbReference type="ARBA" id="ARBA00004141"/>
    </source>
</evidence>
<evidence type="ECO:0000313" key="7">
    <source>
        <dbReference type="EMBL" id="MCF4143430.1"/>
    </source>
</evidence>
<dbReference type="Pfam" id="PF01061">
    <property type="entry name" value="ABC2_membrane"/>
    <property type="match status" value="1"/>
</dbReference>
<sequence>MMRAGIRPSWWIAYWNILVKDVRAYYLKPPNISWGILFPLAWTAMFLIRSGGSMEDVRALLPGIMSLSVLFGTTSMLAVTVTFERKGRSFDRLLLAPLPLEMLMAAKTSGAIAFGVLNCMIPFWMASFFYDLSGASVPSILAAGAVLSVVCTFMGLFIAVSVKEVFEAQTLSNFFRFPMLFLCGLFFPVSSLPIFLRPLSYMLPLTYGVDLMRWILEGQGLISVPVDWLALVGFASLLFMVSLRSIRKKWIQ</sequence>
<keyword evidence="4 5" id="KW-0472">Membrane</keyword>
<evidence type="ECO:0000256" key="4">
    <source>
        <dbReference type="ARBA" id="ARBA00023136"/>
    </source>
</evidence>
<evidence type="ECO:0000256" key="5">
    <source>
        <dbReference type="RuleBase" id="RU361157"/>
    </source>
</evidence>
<protein>
    <recommendedName>
        <fullName evidence="5">Transport permease protein</fullName>
    </recommendedName>
</protein>
<keyword evidence="3 5" id="KW-1133">Transmembrane helix</keyword>
<feature type="transmembrane region" description="Helical" evidence="5">
    <location>
        <begin position="104"/>
        <end position="125"/>
    </location>
</feature>
<feature type="transmembrane region" description="Helical" evidence="5">
    <location>
        <begin position="32"/>
        <end position="48"/>
    </location>
</feature>
<feature type="transmembrane region" description="Helical" evidence="5">
    <location>
        <begin position="174"/>
        <end position="196"/>
    </location>
</feature>
<feature type="domain" description="ABC transmembrane type-2" evidence="6">
    <location>
        <begin position="22"/>
        <end position="249"/>
    </location>
</feature>
<comment type="similarity">
    <text evidence="5">Belongs to the ABC-2 integral membrane protein family.</text>
</comment>
<dbReference type="InterPro" id="IPR013525">
    <property type="entry name" value="ABC2_TM"/>
</dbReference>